<dbReference type="InterPro" id="IPR050560">
    <property type="entry name" value="MYB_TF"/>
</dbReference>
<dbReference type="GO" id="GO:0000981">
    <property type="term" value="F:DNA-binding transcription factor activity, RNA polymerase II-specific"/>
    <property type="evidence" value="ECO:0000318"/>
    <property type="project" value="GO_Central"/>
</dbReference>
<dbReference type="VEuPathDB" id="TrichDB:TVAGG3_0234850"/>
<gene>
    <name evidence="6" type="ORF">TVAG_357600</name>
</gene>
<keyword evidence="7" id="KW-1185">Reference proteome</keyword>
<dbReference type="PANTHER" id="PTHR45614">
    <property type="entry name" value="MYB PROTEIN-RELATED"/>
    <property type="match status" value="1"/>
</dbReference>
<dbReference type="GO" id="GO:0005634">
    <property type="term" value="C:nucleus"/>
    <property type="evidence" value="ECO:0000318"/>
    <property type="project" value="GO_Central"/>
</dbReference>
<evidence type="ECO:0000256" key="2">
    <source>
        <dbReference type="ARBA" id="ARBA00023125"/>
    </source>
</evidence>
<dbReference type="PROSITE" id="PS51294">
    <property type="entry name" value="HTH_MYB"/>
    <property type="match status" value="2"/>
</dbReference>
<dbReference type="SUPFAM" id="SSF46689">
    <property type="entry name" value="Homeodomain-like"/>
    <property type="match status" value="1"/>
</dbReference>
<feature type="domain" description="SANT" evidence="4">
    <location>
        <begin position="63"/>
        <end position="114"/>
    </location>
</feature>
<reference evidence="6" key="2">
    <citation type="journal article" date="2007" name="Science">
        <title>Draft genome sequence of the sexually transmitted pathogen Trichomonas vaginalis.</title>
        <authorList>
            <person name="Carlton J.M."/>
            <person name="Hirt R.P."/>
            <person name="Silva J.C."/>
            <person name="Delcher A.L."/>
            <person name="Schatz M."/>
            <person name="Zhao Q."/>
            <person name="Wortman J.R."/>
            <person name="Bidwell S.L."/>
            <person name="Alsmark U.C.M."/>
            <person name="Besteiro S."/>
            <person name="Sicheritz-Ponten T."/>
            <person name="Noel C.J."/>
            <person name="Dacks J.B."/>
            <person name="Foster P.G."/>
            <person name="Simillion C."/>
            <person name="Van de Peer Y."/>
            <person name="Miranda-Saavedra D."/>
            <person name="Barton G.J."/>
            <person name="Westrop G.D."/>
            <person name="Mueller S."/>
            <person name="Dessi D."/>
            <person name="Fiori P.L."/>
            <person name="Ren Q."/>
            <person name="Paulsen I."/>
            <person name="Zhang H."/>
            <person name="Bastida-Corcuera F.D."/>
            <person name="Simoes-Barbosa A."/>
            <person name="Brown M.T."/>
            <person name="Hayes R.D."/>
            <person name="Mukherjee M."/>
            <person name="Okumura C.Y."/>
            <person name="Schneider R."/>
            <person name="Smith A.J."/>
            <person name="Vanacova S."/>
            <person name="Villalvazo M."/>
            <person name="Haas B.J."/>
            <person name="Pertea M."/>
            <person name="Feldblyum T.V."/>
            <person name="Utterback T.R."/>
            <person name="Shu C.L."/>
            <person name="Osoegawa K."/>
            <person name="de Jong P.J."/>
            <person name="Hrdy I."/>
            <person name="Horvathova L."/>
            <person name="Zubacova Z."/>
            <person name="Dolezal P."/>
            <person name="Malik S.B."/>
            <person name="Logsdon J.M. Jr."/>
            <person name="Henze K."/>
            <person name="Gupta A."/>
            <person name="Wang C.C."/>
            <person name="Dunne R.L."/>
            <person name="Upcroft J.A."/>
            <person name="Upcroft P."/>
            <person name="White O."/>
            <person name="Salzberg S.L."/>
            <person name="Tang P."/>
            <person name="Chiu C.-H."/>
            <person name="Lee Y.-S."/>
            <person name="Embley T.M."/>
            <person name="Coombs G.H."/>
            <person name="Mottram J.C."/>
            <person name="Tachezy J."/>
            <person name="Fraser-Liggett C.M."/>
            <person name="Johnson P.J."/>
        </authorList>
    </citation>
    <scope>NUCLEOTIDE SEQUENCE [LARGE SCALE GENOMIC DNA]</scope>
    <source>
        <strain evidence="6">G3</strain>
    </source>
</reference>
<dbReference type="RefSeq" id="XP_001301952.1">
    <property type="nucleotide sequence ID" value="XM_001301951.1"/>
</dbReference>
<feature type="domain" description="HTH myb-type" evidence="5">
    <location>
        <begin position="68"/>
        <end position="114"/>
    </location>
</feature>
<dbReference type="InterPro" id="IPR017930">
    <property type="entry name" value="Myb_dom"/>
</dbReference>
<dbReference type="InterPro" id="IPR009057">
    <property type="entry name" value="Homeodomain-like_sf"/>
</dbReference>
<feature type="domain" description="Myb-like" evidence="3">
    <location>
        <begin position="60"/>
        <end position="110"/>
    </location>
</feature>
<evidence type="ECO:0000259" key="3">
    <source>
        <dbReference type="PROSITE" id="PS50090"/>
    </source>
</evidence>
<dbReference type="CDD" id="cd00167">
    <property type="entry name" value="SANT"/>
    <property type="match status" value="2"/>
</dbReference>
<evidence type="ECO:0000259" key="4">
    <source>
        <dbReference type="PROSITE" id="PS51293"/>
    </source>
</evidence>
<evidence type="ECO:0000259" key="5">
    <source>
        <dbReference type="PROSITE" id="PS51294"/>
    </source>
</evidence>
<keyword evidence="2 6" id="KW-0238">DNA-binding</keyword>
<reference evidence="6" key="1">
    <citation type="submission" date="2006-10" db="EMBL/GenBank/DDBJ databases">
        <authorList>
            <person name="Amadeo P."/>
            <person name="Zhao Q."/>
            <person name="Wortman J."/>
            <person name="Fraser-Liggett C."/>
            <person name="Carlton J."/>
        </authorList>
    </citation>
    <scope>NUCLEOTIDE SEQUENCE</scope>
    <source>
        <strain evidence="6">G3</strain>
    </source>
</reference>
<feature type="domain" description="Myb-like" evidence="3">
    <location>
        <begin position="8"/>
        <end position="59"/>
    </location>
</feature>
<name>A2G1E2_TRIV3</name>
<sequence length="157" mass="18756">MKPTKLRSNHTPKSKWTIEEDDLLKYAVKKVGKLKWKQIAKIVGTRSGKQCRERWFTKLNPDIKNEVWSPEEDEKLLRLHDKIGNKWSQIAQHFPGRTVLNIKNRFRTFFRRQNPNPSKMLSDRECKDLQELPQSDIFSEFEQLIFHVEDFAADLFQ</sequence>
<dbReference type="InterPro" id="IPR001005">
    <property type="entry name" value="SANT/Myb"/>
</dbReference>
<dbReference type="SMR" id="A2G1E2"/>
<dbReference type="EMBL" id="DS114242">
    <property type="protein sequence ID" value="EAX89022.1"/>
    <property type="molecule type" value="Genomic_DNA"/>
</dbReference>
<dbReference type="FunFam" id="1.10.10.60:FF:000010">
    <property type="entry name" value="Transcriptional activator Myb isoform A"/>
    <property type="match status" value="1"/>
</dbReference>
<dbReference type="AlphaFoldDB" id="A2G1E2"/>
<dbReference type="Pfam" id="PF13921">
    <property type="entry name" value="Myb_DNA-bind_6"/>
    <property type="match status" value="1"/>
</dbReference>
<dbReference type="GO" id="GO:0006355">
    <property type="term" value="P:regulation of DNA-templated transcription"/>
    <property type="evidence" value="ECO:0000318"/>
    <property type="project" value="GO_Central"/>
</dbReference>
<keyword evidence="1" id="KW-0677">Repeat</keyword>
<dbReference type="Gene3D" id="1.10.10.60">
    <property type="entry name" value="Homeodomain-like"/>
    <property type="match status" value="2"/>
</dbReference>
<accession>A2G1E2</accession>
<dbReference type="VEuPathDB" id="TrichDB:TVAG_357600"/>
<dbReference type="STRING" id="5722.A2G1E2"/>
<dbReference type="KEGG" id="tva:4746687"/>
<dbReference type="PANTHER" id="PTHR45614:SF299">
    <property type="entry name" value="MYB-LIKE DNA-BINDING DOMAIN CONTAINING PROTEIN"/>
    <property type="match status" value="1"/>
</dbReference>
<dbReference type="OMA" id="MENENRW"/>
<evidence type="ECO:0000256" key="1">
    <source>
        <dbReference type="ARBA" id="ARBA00022737"/>
    </source>
</evidence>
<protein>
    <submittedName>
        <fullName evidence="6">Myb-like DNA-binding domain containing protein</fullName>
    </submittedName>
</protein>
<dbReference type="eggNOG" id="KOG0048">
    <property type="taxonomic scope" value="Eukaryota"/>
</dbReference>
<dbReference type="GO" id="GO:0000978">
    <property type="term" value="F:RNA polymerase II cis-regulatory region sequence-specific DNA binding"/>
    <property type="evidence" value="ECO:0000318"/>
    <property type="project" value="GO_Central"/>
</dbReference>
<dbReference type="SMART" id="SM00717">
    <property type="entry name" value="SANT"/>
    <property type="match status" value="2"/>
</dbReference>
<evidence type="ECO:0000313" key="6">
    <source>
        <dbReference type="EMBL" id="EAX89022.1"/>
    </source>
</evidence>
<dbReference type="InParanoid" id="A2G1E2"/>
<evidence type="ECO:0000313" key="7">
    <source>
        <dbReference type="Proteomes" id="UP000001542"/>
    </source>
</evidence>
<dbReference type="PROSITE" id="PS50090">
    <property type="entry name" value="MYB_LIKE"/>
    <property type="match status" value="2"/>
</dbReference>
<dbReference type="PROSITE" id="PS51293">
    <property type="entry name" value="SANT"/>
    <property type="match status" value="1"/>
</dbReference>
<dbReference type="Proteomes" id="UP000001542">
    <property type="component" value="Unassembled WGS sequence"/>
</dbReference>
<dbReference type="InterPro" id="IPR017884">
    <property type="entry name" value="SANT_dom"/>
</dbReference>
<proteinExistence type="predicted"/>
<organism evidence="6 7">
    <name type="scientific">Trichomonas vaginalis (strain ATCC PRA-98 / G3)</name>
    <dbReference type="NCBI Taxonomy" id="412133"/>
    <lineage>
        <taxon>Eukaryota</taxon>
        <taxon>Metamonada</taxon>
        <taxon>Parabasalia</taxon>
        <taxon>Trichomonadida</taxon>
        <taxon>Trichomonadidae</taxon>
        <taxon>Trichomonas</taxon>
    </lineage>
</organism>
<dbReference type="OrthoDB" id="2143914at2759"/>
<feature type="domain" description="HTH myb-type" evidence="5">
    <location>
        <begin position="8"/>
        <end position="63"/>
    </location>
</feature>